<evidence type="ECO:0000256" key="2">
    <source>
        <dbReference type="ARBA" id="ARBA00005811"/>
    </source>
</evidence>
<dbReference type="EMBL" id="PQNY01000003">
    <property type="protein sequence ID" value="POS02531.1"/>
    <property type="molecule type" value="Genomic_DNA"/>
</dbReference>
<keyword evidence="7" id="KW-0813">Transport</keyword>
<keyword evidence="4 7" id="KW-0812">Transmembrane</keyword>
<dbReference type="RefSeq" id="WP_103725191.1">
    <property type="nucleotide sequence ID" value="NZ_PQNY01000003.1"/>
</dbReference>
<name>A0A2S4NA02_9FLAO</name>
<keyword evidence="7" id="KW-0653">Protein transport</keyword>
<evidence type="ECO:0000256" key="1">
    <source>
        <dbReference type="ARBA" id="ARBA00004162"/>
    </source>
</evidence>
<keyword evidence="9" id="KW-1185">Reference proteome</keyword>
<proteinExistence type="inferred from homology"/>
<evidence type="ECO:0000256" key="4">
    <source>
        <dbReference type="ARBA" id="ARBA00022692"/>
    </source>
</evidence>
<sequence>MAKIKMSKKATSIDMTAMCDVAFLLLTFFILTATAKVPEPVTVDAPSSTVKAKLPETDLFVVTVSNKGTIFVDIKGRDLRRKTLEIMQLKYKLPEFSQEEKDQFALMESFGVPVEGVRSIIKMKSSERNRAGVQTGVPYDTIPHVEGDTKNQLYEWIYAARQAYIDLGNTKKELNFAVKGDAKLQYPKIKNVMDILQEQKINTFDLVTGLRGKNY</sequence>
<dbReference type="PANTHER" id="PTHR30558:SF3">
    <property type="entry name" value="BIOPOLYMER TRANSPORT PROTEIN EXBD-RELATED"/>
    <property type="match status" value="1"/>
</dbReference>
<accession>A0A2S4NA02</accession>
<evidence type="ECO:0000256" key="3">
    <source>
        <dbReference type="ARBA" id="ARBA00022475"/>
    </source>
</evidence>
<evidence type="ECO:0000256" key="5">
    <source>
        <dbReference type="ARBA" id="ARBA00022989"/>
    </source>
</evidence>
<keyword evidence="3" id="KW-1003">Cell membrane</keyword>
<dbReference type="InterPro" id="IPR003400">
    <property type="entry name" value="ExbD"/>
</dbReference>
<dbReference type="PANTHER" id="PTHR30558">
    <property type="entry name" value="EXBD MEMBRANE COMPONENT OF PMF-DRIVEN MACROMOLECULE IMPORT SYSTEM"/>
    <property type="match status" value="1"/>
</dbReference>
<comment type="similarity">
    <text evidence="2 7">Belongs to the ExbD/TolR family.</text>
</comment>
<dbReference type="Proteomes" id="UP000237056">
    <property type="component" value="Unassembled WGS sequence"/>
</dbReference>
<evidence type="ECO:0000313" key="9">
    <source>
        <dbReference type="Proteomes" id="UP000237056"/>
    </source>
</evidence>
<dbReference type="GO" id="GO:0022857">
    <property type="term" value="F:transmembrane transporter activity"/>
    <property type="evidence" value="ECO:0007669"/>
    <property type="project" value="InterPro"/>
</dbReference>
<dbReference type="GO" id="GO:0005886">
    <property type="term" value="C:plasma membrane"/>
    <property type="evidence" value="ECO:0007669"/>
    <property type="project" value="UniProtKB-SubCell"/>
</dbReference>
<comment type="subcellular location">
    <subcellularLocation>
        <location evidence="1">Cell membrane</location>
        <topology evidence="1">Single-pass membrane protein</topology>
    </subcellularLocation>
    <subcellularLocation>
        <location evidence="7">Cell membrane</location>
        <topology evidence="7">Single-pass type II membrane protein</topology>
    </subcellularLocation>
</comment>
<comment type="caution">
    <text evidence="8">The sequence shown here is derived from an EMBL/GenBank/DDBJ whole genome shotgun (WGS) entry which is preliminary data.</text>
</comment>
<dbReference type="GO" id="GO:0015031">
    <property type="term" value="P:protein transport"/>
    <property type="evidence" value="ECO:0007669"/>
    <property type="project" value="UniProtKB-KW"/>
</dbReference>
<evidence type="ECO:0000313" key="8">
    <source>
        <dbReference type="EMBL" id="POS02531.1"/>
    </source>
</evidence>
<organism evidence="8 9">
    <name type="scientific">Flavobacterium croceum DSM 17960</name>
    <dbReference type="NCBI Taxonomy" id="1121886"/>
    <lineage>
        <taxon>Bacteria</taxon>
        <taxon>Pseudomonadati</taxon>
        <taxon>Bacteroidota</taxon>
        <taxon>Flavobacteriia</taxon>
        <taxon>Flavobacteriales</taxon>
        <taxon>Flavobacteriaceae</taxon>
        <taxon>Flavobacterium</taxon>
    </lineage>
</organism>
<evidence type="ECO:0000256" key="7">
    <source>
        <dbReference type="RuleBase" id="RU003879"/>
    </source>
</evidence>
<dbReference type="OrthoDB" id="9793581at2"/>
<reference evidence="8 9" key="1">
    <citation type="submission" date="2018-01" db="EMBL/GenBank/DDBJ databases">
        <title>Genomic Encyclopedia of Type Strains, Phase I: the one thousand microbial genomes (KMG-I) project.</title>
        <authorList>
            <person name="Goeker M."/>
        </authorList>
    </citation>
    <scope>NUCLEOTIDE SEQUENCE [LARGE SCALE GENOMIC DNA]</scope>
    <source>
        <strain evidence="8 9">DSM 17960</strain>
    </source>
</reference>
<dbReference type="Pfam" id="PF02472">
    <property type="entry name" value="ExbD"/>
    <property type="match status" value="1"/>
</dbReference>
<protein>
    <submittedName>
        <fullName evidence="8">Outer membrane transport energization protein ExbD</fullName>
    </submittedName>
</protein>
<evidence type="ECO:0000256" key="6">
    <source>
        <dbReference type="ARBA" id="ARBA00023136"/>
    </source>
</evidence>
<dbReference type="AlphaFoldDB" id="A0A2S4NA02"/>
<keyword evidence="5" id="KW-1133">Transmembrane helix</keyword>
<keyword evidence="6" id="KW-0472">Membrane</keyword>
<gene>
    <name evidence="8" type="ORF">Q361_10337</name>
</gene>